<proteinExistence type="predicted"/>
<keyword evidence="2" id="KW-1185">Reference proteome</keyword>
<organism evidence="1 2">
    <name type="scientific">Musa balbisiana</name>
    <name type="common">Banana</name>
    <dbReference type="NCBI Taxonomy" id="52838"/>
    <lineage>
        <taxon>Eukaryota</taxon>
        <taxon>Viridiplantae</taxon>
        <taxon>Streptophyta</taxon>
        <taxon>Embryophyta</taxon>
        <taxon>Tracheophyta</taxon>
        <taxon>Spermatophyta</taxon>
        <taxon>Magnoliopsida</taxon>
        <taxon>Liliopsida</taxon>
        <taxon>Zingiberales</taxon>
        <taxon>Musaceae</taxon>
        <taxon>Musa</taxon>
    </lineage>
</organism>
<name>A0A4S8KAL1_MUSBA</name>
<comment type="caution">
    <text evidence="1">The sequence shown here is derived from an EMBL/GenBank/DDBJ whole genome shotgun (WGS) entry which is preliminary data.</text>
</comment>
<dbReference type="EMBL" id="PYDT01000001">
    <property type="protein sequence ID" value="THU72112.1"/>
    <property type="molecule type" value="Genomic_DNA"/>
</dbReference>
<gene>
    <name evidence="1" type="ORF">C4D60_Mb04t08680</name>
</gene>
<protein>
    <submittedName>
        <fullName evidence="1">Uncharacterized protein</fullName>
    </submittedName>
</protein>
<dbReference type="AlphaFoldDB" id="A0A4S8KAL1"/>
<evidence type="ECO:0000313" key="1">
    <source>
        <dbReference type="EMBL" id="THU72112.1"/>
    </source>
</evidence>
<dbReference type="Proteomes" id="UP000317650">
    <property type="component" value="Chromosome 4"/>
</dbReference>
<evidence type="ECO:0000313" key="2">
    <source>
        <dbReference type="Proteomes" id="UP000317650"/>
    </source>
</evidence>
<reference evidence="1 2" key="1">
    <citation type="journal article" date="2019" name="Nat. Plants">
        <title>Genome sequencing of Musa balbisiana reveals subgenome evolution and function divergence in polyploid bananas.</title>
        <authorList>
            <person name="Yao X."/>
        </authorList>
    </citation>
    <scope>NUCLEOTIDE SEQUENCE [LARGE SCALE GENOMIC DNA]</scope>
    <source>
        <strain evidence="2">cv. DH-PKW</strain>
        <tissue evidence="1">Leaves</tissue>
    </source>
</reference>
<accession>A0A4S8KAL1</accession>
<sequence>MGYFVQQNCVEGSVGREKEALVLLFKLGKETRNVCHAKTKMDSPDVKPFKNRIGTKTTATGGTVSFDISNRLPLREPVEWAGEWWWRRVVGGECGGGQARVTSTK</sequence>